<evidence type="ECO:0000313" key="5">
    <source>
        <dbReference type="EMBL" id="SEM53305.1"/>
    </source>
</evidence>
<feature type="domain" description="HTH arsR-type" evidence="4">
    <location>
        <begin position="15"/>
        <end position="108"/>
    </location>
</feature>
<dbReference type="AlphaFoldDB" id="A0A1H7Z4U9"/>
<dbReference type="PANTHER" id="PTHR43132:SF2">
    <property type="entry name" value="ARSENICAL RESISTANCE OPERON REPRESSOR ARSR-RELATED"/>
    <property type="match status" value="1"/>
</dbReference>
<dbReference type="SUPFAM" id="SSF46785">
    <property type="entry name" value="Winged helix' DNA-binding domain"/>
    <property type="match status" value="1"/>
</dbReference>
<dbReference type="CDD" id="cd00090">
    <property type="entry name" value="HTH_ARSR"/>
    <property type="match status" value="1"/>
</dbReference>
<name>A0A1H7Z4U9_9ACTN</name>
<keyword evidence="6" id="KW-1185">Reference proteome</keyword>
<dbReference type="RefSeq" id="WP_256257278.1">
    <property type="nucleotide sequence ID" value="NZ_FOBF01000014.1"/>
</dbReference>
<evidence type="ECO:0000259" key="4">
    <source>
        <dbReference type="PROSITE" id="PS50987"/>
    </source>
</evidence>
<keyword evidence="1" id="KW-0805">Transcription regulation</keyword>
<organism evidence="5 6">
    <name type="scientific">Nonomuraea pusilla</name>
    <dbReference type="NCBI Taxonomy" id="46177"/>
    <lineage>
        <taxon>Bacteria</taxon>
        <taxon>Bacillati</taxon>
        <taxon>Actinomycetota</taxon>
        <taxon>Actinomycetes</taxon>
        <taxon>Streptosporangiales</taxon>
        <taxon>Streptosporangiaceae</taxon>
        <taxon>Nonomuraea</taxon>
    </lineage>
</organism>
<protein>
    <submittedName>
        <fullName evidence="5">Transcriptional regulator, ArsR family</fullName>
    </submittedName>
</protein>
<proteinExistence type="predicted"/>
<evidence type="ECO:0000313" key="6">
    <source>
        <dbReference type="Proteomes" id="UP000198953"/>
    </source>
</evidence>
<evidence type="ECO:0000256" key="2">
    <source>
        <dbReference type="ARBA" id="ARBA00023125"/>
    </source>
</evidence>
<evidence type="ECO:0000256" key="1">
    <source>
        <dbReference type="ARBA" id="ARBA00023015"/>
    </source>
</evidence>
<dbReference type="InterPro" id="IPR011991">
    <property type="entry name" value="ArsR-like_HTH"/>
</dbReference>
<keyword evidence="3" id="KW-0804">Transcription</keyword>
<dbReference type="GO" id="GO:0003677">
    <property type="term" value="F:DNA binding"/>
    <property type="evidence" value="ECO:0007669"/>
    <property type="project" value="UniProtKB-KW"/>
</dbReference>
<sequence>MAIDNEAGRCVSADIAAGISPAAALFHSLADENRLRIVARLARGEARVVDLVGELGLAQSTVSKHLACLRDCDLVDYRAEGRQSFYSLTRPELMDLLASAEHLLAATGHTVALCPVHGTRHGGAGAHDALQAELDHDLEHLHQQADEIEGKAVS</sequence>
<dbReference type="Proteomes" id="UP000198953">
    <property type="component" value="Unassembled WGS sequence"/>
</dbReference>
<dbReference type="InterPro" id="IPR036390">
    <property type="entry name" value="WH_DNA-bd_sf"/>
</dbReference>
<gene>
    <name evidence="5" type="ORF">SAMN05660976_05400</name>
</gene>
<dbReference type="InterPro" id="IPR051011">
    <property type="entry name" value="Metal_resp_trans_reg"/>
</dbReference>
<dbReference type="Gene3D" id="1.10.10.10">
    <property type="entry name" value="Winged helix-like DNA-binding domain superfamily/Winged helix DNA-binding domain"/>
    <property type="match status" value="1"/>
</dbReference>
<dbReference type="InterPro" id="IPR036388">
    <property type="entry name" value="WH-like_DNA-bd_sf"/>
</dbReference>
<dbReference type="PROSITE" id="PS50987">
    <property type="entry name" value="HTH_ARSR_2"/>
    <property type="match status" value="1"/>
</dbReference>
<reference evidence="5 6" key="1">
    <citation type="submission" date="2016-10" db="EMBL/GenBank/DDBJ databases">
        <authorList>
            <person name="de Groot N.N."/>
        </authorList>
    </citation>
    <scope>NUCLEOTIDE SEQUENCE [LARGE SCALE GENOMIC DNA]</scope>
    <source>
        <strain evidence="5 6">DSM 43357</strain>
    </source>
</reference>
<dbReference type="Pfam" id="PF01022">
    <property type="entry name" value="HTH_5"/>
    <property type="match status" value="1"/>
</dbReference>
<dbReference type="STRING" id="46177.SAMN05660976_05400"/>
<keyword evidence="2" id="KW-0238">DNA-binding</keyword>
<evidence type="ECO:0000256" key="3">
    <source>
        <dbReference type="ARBA" id="ARBA00023163"/>
    </source>
</evidence>
<dbReference type="PANTHER" id="PTHR43132">
    <property type="entry name" value="ARSENICAL RESISTANCE OPERON REPRESSOR ARSR-RELATED"/>
    <property type="match status" value="1"/>
</dbReference>
<dbReference type="GO" id="GO:0003700">
    <property type="term" value="F:DNA-binding transcription factor activity"/>
    <property type="evidence" value="ECO:0007669"/>
    <property type="project" value="InterPro"/>
</dbReference>
<dbReference type="InterPro" id="IPR001845">
    <property type="entry name" value="HTH_ArsR_DNA-bd_dom"/>
</dbReference>
<dbReference type="PRINTS" id="PR00778">
    <property type="entry name" value="HTHARSR"/>
</dbReference>
<accession>A0A1H7Z4U9</accession>
<dbReference type="EMBL" id="FOBF01000014">
    <property type="protein sequence ID" value="SEM53305.1"/>
    <property type="molecule type" value="Genomic_DNA"/>
</dbReference>
<dbReference type="NCBIfam" id="NF033788">
    <property type="entry name" value="HTH_metalloreg"/>
    <property type="match status" value="1"/>
</dbReference>
<dbReference type="SMART" id="SM00418">
    <property type="entry name" value="HTH_ARSR"/>
    <property type="match status" value="1"/>
</dbReference>